<evidence type="ECO:0000256" key="5">
    <source>
        <dbReference type="ARBA" id="ARBA00022692"/>
    </source>
</evidence>
<name>A0AB34FU83_9HYPO</name>
<feature type="transmembrane region" description="Helical" evidence="9">
    <location>
        <begin position="25"/>
        <end position="44"/>
    </location>
</feature>
<accession>A0AB34FU83</accession>
<evidence type="ECO:0000256" key="3">
    <source>
        <dbReference type="ARBA" id="ARBA00010026"/>
    </source>
</evidence>
<keyword evidence="6" id="KW-0256">Endoplasmic reticulum</keyword>
<keyword evidence="5 9" id="KW-0812">Transmembrane</keyword>
<dbReference type="PANTHER" id="PTHR13121:SF0">
    <property type="entry name" value="PHOSPHATIDYLINOSITOL GLYCAN ANCHOR BIOSYNTHESIS CLASS U PROTEIN"/>
    <property type="match status" value="1"/>
</dbReference>
<dbReference type="Pfam" id="PF06728">
    <property type="entry name" value="PIG-U"/>
    <property type="match status" value="1"/>
</dbReference>
<evidence type="ECO:0000256" key="1">
    <source>
        <dbReference type="ARBA" id="ARBA00004477"/>
    </source>
</evidence>
<comment type="caution">
    <text evidence="10">The sequence shown here is derived from an EMBL/GenBank/DDBJ whole genome shotgun (WGS) entry which is preliminary data.</text>
</comment>
<comment type="subcellular location">
    <subcellularLocation>
        <location evidence="1">Endoplasmic reticulum membrane</location>
        <topology evidence="1">Multi-pass membrane protein</topology>
    </subcellularLocation>
</comment>
<feature type="transmembrane region" description="Helical" evidence="9">
    <location>
        <begin position="802"/>
        <end position="827"/>
    </location>
</feature>
<comment type="similarity">
    <text evidence="3">Belongs to the PIGU family.</text>
</comment>
<proteinExistence type="inferred from homology"/>
<gene>
    <name evidence="10" type="primary">PIGU</name>
    <name evidence="10" type="ORF">O9K51_04063</name>
</gene>
<dbReference type="Proteomes" id="UP001163105">
    <property type="component" value="Unassembled WGS sequence"/>
</dbReference>
<dbReference type="GO" id="GO:0006506">
    <property type="term" value="P:GPI anchor biosynthetic process"/>
    <property type="evidence" value="ECO:0007669"/>
    <property type="project" value="UniProtKB-KW"/>
</dbReference>
<dbReference type="GO" id="GO:0016255">
    <property type="term" value="P:attachment of GPI anchor to protein"/>
    <property type="evidence" value="ECO:0007669"/>
    <property type="project" value="InterPro"/>
</dbReference>
<sequence length="1010" mass="110035">MKSVDHLLVELPLLLAQHALGPVEVFRLLTSLLVQRLLGVLLGLGPGLGLRLDRSARQLSLKLLLPGVGLVLVLVLFSVVSFDALHVVLITLLCVLIFRRRHVHALGSLVGVGVRSLESLCLGLLLLKRHRGIVGALHLPDERTQVRRECGARCIQVRLLELLFVDAVPDPLGLNLVATLGGWLELVNGLAVLGLGLSSISVARFCRLLATLDGLEDLVDGGLHLGIRLVGGILDLLLRLFGAHESLALEGERTKLGGILVLDGVELGRVLETEGGVESEVDEAEQRHVKLDKGTHDPEVDVAHDPLVELVRHEPEDVLALDVGLVVDALDGQEGLGDALGDDEVVLELEAQALASRNHLGGDARRGRQVRKQEEHGEAVVQVAQRIDESRVALADDMVERVQRLSRLLRPGGVAVESLRIADVAAAEGARDLLLEDFLVAELLHKRLVQQVLDVLGVVKGRGAGRRLGDLLLAPGLARVDALPDAQLAEVGQADLQLADGLVARDVVLGRAGLALLLYPRHCVGNVSWDVAIEVVGCFVAGPEQAAGQTRQQRLDFFFFAVRLGNFNAATHRPWQRNGLRDAMAATTTMTLRGRAGVYAGAALLRLVLTLAFPGLPDLLTGRVEISTPVTSFKRLQEGLFLYNHNVWPYDGGVYHQAPLLLPLFSLLPDVKAWPIFTSLLYIAVDLLSADALARIADSGEAGQSRLFASPRRAKRASGLLVAAAFLFNPFTIATCIGRSTSVFTTCAILHAIAKAIYGSPFNAMVALSFASYLSMYPLLLLPPLILLAFDRQPEKRRATCIARFAVKCVIVVAGCLGVLLGMSFVLTGNSWEFLARTYGIQLTLSDLTPNVGLWWYFFIEMFDSFRAFFLAVFWLHLSAYVGGLSIRLRAQPLVVLTLLLGIFAIFKPYPSISDTSLFLAMLPLYRHVLPLMRYTYVASSTILYATFLGPAFYHLWIYAGSGNANFFYAITLVWSLGQSLLVSDLTFAVLRDEWEVERPEMTGKEVKQI</sequence>
<feature type="transmembrane region" description="Helical" evidence="9">
    <location>
        <begin position="967"/>
        <end position="991"/>
    </location>
</feature>
<keyword evidence="7 9" id="KW-1133">Transmembrane helix</keyword>
<feature type="transmembrane region" description="Helical" evidence="9">
    <location>
        <begin position="854"/>
        <end position="877"/>
    </location>
</feature>
<dbReference type="GO" id="GO:0042765">
    <property type="term" value="C:GPI-anchor transamidase complex"/>
    <property type="evidence" value="ECO:0007669"/>
    <property type="project" value="InterPro"/>
</dbReference>
<evidence type="ECO:0000256" key="7">
    <source>
        <dbReference type="ARBA" id="ARBA00022989"/>
    </source>
</evidence>
<comment type="pathway">
    <text evidence="2">Glycolipid biosynthesis; glycosylphosphatidylinositol-anchor biosynthesis.</text>
</comment>
<keyword evidence="10" id="KW-0131">Cell cycle</keyword>
<evidence type="ECO:0000313" key="10">
    <source>
        <dbReference type="EMBL" id="KAJ6442887.1"/>
    </source>
</evidence>
<evidence type="ECO:0000313" key="11">
    <source>
        <dbReference type="Proteomes" id="UP001163105"/>
    </source>
</evidence>
<keyword evidence="10" id="KW-0132">Cell division</keyword>
<dbReference type="GO" id="GO:0051301">
    <property type="term" value="P:cell division"/>
    <property type="evidence" value="ECO:0007669"/>
    <property type="project" value="UniProtKB-KW"/>
</dbReference>
<feature type="transmembrane region" description="Helical" evidence="9">
    <location>
        <begin position="942"/>
        <end position="961"/>
    </location>
</feature>
<evidence type="ECO:0000256" key="8">
    <source>
        <dbReference type="ARBA" id="ARBA00023136"/>
    </source>
</evidence>
<reference evidence="10" key="1">
    <citation type="submission" date="2023-01" db="EMBL/GenBank/DDBJ databases">
        <title>The growth and conidiation of Purpureocillium lavendulum are regulated by nitrogen source and histone H3K14 acetylation.</title>
        <authorList>
            <person name="Tang P."/>
            <person name="Han J."/>
            <person name="Zhang C."/>
            <person name="Tang P."/>
            <person name="Qi F."/>
            <person name="Zhang K."/>
            <person name="Liang L."/>
        </authorList>
    </citation>
    <scope>NUCLEOTIDE SEQUENCE</scope>
    <source>
        <strain evidence="10">YMF1.00683</strain>
    </source>
</reference>
<evidence type="ECO:0000256" key="6">
    <source>
        <dbReference type="ARBA" id="ARBA00022824"/>
    </source>
</evidence>
<feature type="transmembrane region" description="Helical" evidence="9">
    <location>
        <begin position="673"/>
        <end position="696"/>
    </location>
</feature>
<feature type="transmembrane region" description="Helical" evidence="9">
    <location>
        <begin position="770"/>
        <end position="790"/>
    </location>
</feature>
<protein>
    <submittedName>
        <fullName evidence="10">Cell division control protein CDC91</fullName>
    </submittedName>
</protein>
<keyword evidence="8 9" id="KW-0472">Membrane</keyword>
<dbReference type="AlphaFoldDB" id="A0AB34FU83"/>
<dbReference type="EMBL" id="JAQHRD010000003">
    <property type="protein sequence ID" value="KAJ6442887.1"/>
    <property type="molecule type" value="Genomic_DNA"/>
</dbReference>
<evidence type="ECO:0000256" key="2">
    <source>
        <dbReference type="ARBA" id="ARBA00004687"/>
    </source>
</evidence>
<feature type="transmembrane region" description="Helical" evidence="9">
    <location>
        <begin position="889"/>
        <end position="907"/>
    </location>
</feature>
<dbReference type="InterPro" id="IPR009600">
    <property type="entry name" value="PIG-U"/>
</dbReference>
<feature type="transmembrane region" description="Helical" evidence="9">
    <location>
        <begin position="717"/>
        <end position="734"/>
    </location>
</feature>
<evidence type="ECO:0000256" key="4">
    <source>
        <dbReference type="ARBA" id="ARBA00022502"/>
    </source>
</evidence>
<feature type="transmembrane region" description="Helical" evidence="9">
    <location>
        <begin position="65"/>
        <end position="98"/>
    </location>
</feature>
<dbReference type="PANTHER" id="PTHR13121">
    <property type="entry name" value="GPI TRANSAMIDASE COMPONENT PIG-U"/>
    <property type="match status" value="1"/>
</dbReference>
<organism evidence="10 11">
    <name type="scientific">Purpureocillium lavendulum</name>
    <dbReference type="NCBI Taxonomy" id="1247861"/>
    <lineage>
        <taxon>Eukaryota</taxon>
        <taxon>Fungi</taxon>
        <taxon>Dikarya</taxon>
        <taxon>Ascomycota</taxon>
        <taxon>Pezizomycotina</taxon>
        <taxon>Sordariomycetes</taxon>
        <taxon>Hypocreomycetidae</taxon>
        <taxon>Hypocreales</taxon>
        <taxon>Ophiocordycipitaceae</taxon>
        <taxon>Purpureocillium</taxon>
    </lineage>
</organism>
<evidence type="ECO:0000256" key="9">
    <source>
        <dbReference type="SAM" id="Phobius"/>
    </source>
</evidence>
<keyword evidence="4" id="KW-0337">GPI-anchor biosynthesis</keyword>
<keyword evidence="11" id="KW-1185">Reference proteome</keyword>